<dbReference type="Pfam" id="PF02015">
    <property type="entry name" value="Glyco_hydro_45"/>
    <property type="match status" value="1"/>
</dbReference>
<keyword evidence="8" id="KW-0624">Polysaccharide degradation</keyword>
<keyword evidence="9" id="KW-0732">Signal</keyword>
<evidence type="ECO:0000256" key="4">
    <source>
        <dbReference type="ARBA" id="ARBA00022801"/>
    </source>
</evidence>
<keyword evidence="6" id="KW-0119">Carbohydrate metabolism</keyword>
<comment type="similarity">
    <text evidence="2">Belongs to the glycosyl hydrolase 45 (cellulase K) family.</text>
</comment>
<evidence type="ECO:0000256" key="1">
    <source>
        <dbReference type="ARBA" id="ARBA00000966"/>
    </source>
</evidence>
<evidence type="ECO:0000256" key="3">
    <source>
        <dbReference type="ARBA" id="ARBA00012601"/>
    </source>
</evidence>
<dbReference type="SUPFAM" id="SSF50685">
    <property type="entry name" value="Barwin-like endoglucanases"/>
    <property type="match status" value="1"/>
</dbReference>
<dbReference type="Gene3D" id="2.40.40.10">
    <property type="entry name" value="RlpA-like domain"/>
    <property type="match status" value="1"/>
</dbReference>
<dbReference type="GO" id="GO:0008810">
    <property type="term" value="F:cellulase activity"/>
    <property type="evidence" value="ECO:0007669"/>
    <property type="project" value="UniProtKB-EC"/>
</dbReference>
<evidence type="ECO:0000256" key="7">
    <source>
        <dbReference type="ARBA" id="ARBA00023295"/>
    </source>
</evidence>
<keyword evidence="7" id="KW-0326">Glycosidase</keyword>
<dbReference type="EC" id="3.2.1.4" evidence="3"/>
<dbReference type="Proteomes" id="UP000223968">
    <property type="component" value="Unassembled WGS sequence"/>
</dbReference>
<dbReference type="PANTHER" id="PTHR39730">
    <property type="entry name" value="ENDOGLUCANASE 1"/>
    <property type="match status" value="1"/>
</dbReference>
<gene>
    <name evidence="11" type="ORF">AJ79_03539</name>
</gene>
<evidence type="ECO:0000256" key="8">
    <source>
        <dbReference type="ARBA" id="ARBA00023326"/>
    </source>
</evidence>
<feature type="signal peptide" evidence="9">
    <location>
        <begin position="1"/>
        <end position="19"/>
    </location>
</feature>
<dbReference type="STRING" id="1447875.A0A2B7XYP1"/>
<accession>A0A2B7XYP1</accession>
<keyword evidence="4" id="KW-0378">Hydrolase</keyword>
<protein>
    <recommendedName>
        <fullName evidence="3">cellulase</fullName>
        <ecNumber evidence="3">3.2.1.4</ecNumber>
    </recommendedName>
</protein>
<comment type="caution">
    <text evidence="11">The sequence shown here is derived from an EMBL/GenBank/DDBJ whole genome shotgun (WGS) entry which is preliminary data.</text>
</comment>
<reference evidence="11 12" key="1">
    <citation type="submission" date="2017-10" db="EMBL/GenBank/DDBJ databases">
        <title>Comparative genomics in systemic dimorphic fungi from Ajellomycetaceae.</title>
        <authorList>
            <person name="Munoz J.F."/>
            <person name="Mcewen J.G."/>
            <person name="Clay O.K."/>
            <person name="Cuomo C.A."/>
        </authorList>
    </citation>
    <scope>NUCLEOTIDE SEQUENCE [LARGE SCALE GENOMIC DNA]</scope>
    <source>
        <strain evidence="11 12">UAMH5409</strain>
    </source>
</reference>
<evidence type="ECO:0000256" key="6">
    <source>
        <dbReference type="ARBA" id="ARBA00023277"/>
    </source>
</evidence>
<feature type="domain" description="Glycosyl hydrolases family 45 active site" evidence="10">
    <location>
        <begin position="32"/>
        <end position="224"/>
    </location>
</feature>
<dbReference type="AlphaFoldDB" id="A0A2B7XYP1"/>
<dbReference type="InterPro" id="IPR000334">
    <property type="entry name" value="Glyco_hydro_45"/>
</dbReference>
<evidence type="ECO:0000256" key="5">
    <source>
        <dbReference type="ARBA" id="ARBA00023001"/>
    </source>
</evidence>
<evidence type="ECO:0000313" key="11">
    <source>
        <dbReference type="EMBL" id="PGH13688.1"/>
    </source>
</evidence>
<dbReference type="PANTHER" id="PTHR39730:SF1">
    <property type="entry name" value="ENDOGLUCANASE 1"/>
    <property type="match status" value="1"/>
</dbReference>
<dbReference type="OrthoDB" id="10035502at2759"/>
<dbReference type="InterPro" id="IPR036908">
    <property type="entry name" value="RlpA-like_sf"/>
</dbReference>
<dbReference type="InterPro" id="IPR052288">
    <property type="entry name" value="GH45_Enzymes"/>
</dbReference>
<keyword evidence="12" id="KW-1185">Reference proteome</keyword>
<evidence type="ECO:0000313" key="12">
    <source>
        <dbReference type="Proteomes" id="UP000223968"/>
    </source>
</evidence>
<evidence type="ECO:0000256" key="2">
    <source>
        <dbReference type="ARBA" id="ARBA00007793"/>
    </source>
</evidence>
<proteinExistence type="inferred from homology"/>
<evidence type="ECO:0000256" key="9">
    <source>
        <dbReference type="SAM" id="SignalP"/>
    </source>
</evidence>
<dbReference type="EMBL" id="PDNB01000043">
    <property type="protein sequence ID" value="PGH13688.1"/>
    <property type="molecule type" value="Genomic_DNA"/>
</dbReference>
<sequence length="267" mass="29296">MALKSLVTIILIASRLSLGAEDNTVFGKAVLERYYDCCKPDCSWPARANFNRPIQVCSKDDNPLTDLNLGSSCGGGPSYPCSDQSPWAVNDTFSYGFVGAYLMEKARDAWCCACYELTFENEELKGKKMVVQAHNSGFDVVAFNRFALAVPGGNTSYAGACAARYGVSNATFGIENEGVEKREDCDDLPEPLREGCRWRFDWYANTHHVKRVKCPTELTDRSQCIRNDEDKIPEPGEDGTNTDAASTLGYSTISLAILVATALSFLL</sequence>
<comment type="catalytic activity">
    <reaction evidence="1">
        <text>Endohydrolysis of (1-&gt;4)-beta-D-glucosidic linkages in cellulose, lichenin and cereal beta-D-glucans.</text>
        <dbReference type="EC" id="3.2.1.4"/>
    </reaction>
</comment>
<organism evidence="11 12">
    <name type="scientific">Helicocarpus griseus UAMH5409</name>
    <dbReference type="NCBI Taxonomy" id="1447875"/>
    <lineage>
        <taxon>Eukaryota</taxon>
        <taxon>Fungi</taxon>
        <taxon>Dikarya</taxon>
        <taxon>Ascomycota</taxon>
        <taxon>Pezizomycotina</taxon>
        <taxon>Eurotiomycetes</taxon>
        <taxon>Eurotiomycetidae</taxon>
        <taxon>Onygenales</taxon>
        <taxon>Ajellomycetaceae</taxon>
        <taxon>Helicocarpus</taxon>
    </lineage>
</organism>
<name>A0A2B7XYP1_9EURO</name>
<keyword evidence="5" id="KW-0136">Cellulose degradation</keyword>
<evidence type="ECO:0000259" key="10">
    <source>
        <dbReference type="Pfam" id="PF02015"/>
    </source>
</evidence>
<dbReference type="GO" id="GO:0030245">
    <property type="term" value="P:cellulose catabolic process"/>
    <property type="evidence" value="ECO:0007669"/>
    <property type="project" value="UniProtKB-KW"/>
</dbReference>
<feature type="chain" id="PRO_5012473847" description="cellulase" evidence="9">
    <location>
        <begin position="20"/>
        <end position="267"/>
    </location>
</feature>